<dbReference type="InterPro" id="IPR011006">
    <property type="entry name" value="CheY-like_superfamily"/>
</dbReference>
<feature type="modified residue" description="4-aspartylphosphate" evidence="11">
    <location>
        <position position="672"/>
    </location>
</feature>
<reference evidence="14 15" key="1">
    <citation type="submission" date="2014-01" db="EMBL/GenBank/DDBJ databases">
        <title>Plasmidome dynamics in the species complex Clostridium novyi sensu lato converts strains of independent lineages into distinctly different pathogens.</title>
        <authorList>
            <person name="Skarin H."/>
            <person name="Segerman B."/>
        </authorList>
    </citation>
    <scope>NUCLEOTIDE SEQUENCE [LARGE SCALE GENOMIC DNA]</scope>
    <source>
        <strain evidence="14 15">4570</strain>
    </source>
</reference>
<keyword evidence="5" id="KW-0808">Transferase</keyword>
<dbReference type="SMART" id="SM00448">
    <property type="entry name" value="REC"/>
    <property type="match status" value="1"/>
</dbReference>
<evidence type="ECO:0000256" key="4">
    <source>
        <dbReference type="ARBA" id="ARBA00022553"/>
    </source>
</evidence>
<evidence type="ECO:0000256" key="8">
    <source>
        <dbReference type="ARBA" id="ARBA00022840"/>
    </source>
</evidence>
<dbReference type="GO" id="GO:0005524">
    <property type="term" value="F:ATP binding"/>
    <property type="evidence" value="ECO:0007669"/>
    <property type="project" value="UniProtKB-KW"/>
</dbReference>
<comment type="caution">
    <text evidence="14">The sequence shown here is derived from an EMBL/GenBank/DDBJ whole genome shotgun (WGS) entry which is preliminary data.</text>
</comment>
<organism evidence="14 15">
    <name type="scientific">Clostridium novyi A str. 4570</name>
    <dbReference type="NCBI Taxonomy" id="1444290"/>
    <lineage>
        <taxon>Bacteria</taxon>
        <taxon>Bacillati</taxon>
        <taxon>Bacillota</taxon>
        <taxon>Clostridia</taxon>
        <taxon>Eubacteriales</taxon>
        <taxon>Clostridiaceae</taxon>
        <taxon>Clostridium</taxon>
    </lineage>
</organism>
<evidence type="ECO:0000256" key="9">
    <source>
        <dbReference type="ARBA" id="ARBA00023012"/>
    </source>
</evidence>
<dbReference type="InterPro" id="IPR003594">
    <property type="entry name" value="HATPase_dom"/>
</dbReference>
<dbReference type="Gene3D" id="3.40.50.2300">
    <property type="match status" value="1"/>
</dbReference>
<evidence type="ECO:0000256" key="5">
    <source>
        <dbReference type="ARBA" id="ARBA00022679"/>
    </source>
</evidence>
<dbReference type="SMART" id="SM00387">
    <property type="entry name" value="HATPase_c"/>
    <property type="match status" value="1"/>
</dbReference>
<dbReference type="InterPro" id="IPR004358">
    <property type="entry name" value="Sig_transdc_His_kin-like_C"/>
</dbReference>
<dbReference type="PRINTS" id="PR00344">
    <property type="entry name" value="BCTRLSENSOR"/>
</dbReference>
<dbReference type="InterPro" id="IPR001789">
    <property type="entry name" value="Sig_transdc_resp-reg_receiver"/>
</dbReference>
<evidence type="ECO:0000313" key="15">
    <source>
        <dbReference type="Proteomes" id="UP000030016"/>
    </source>
</evidence>
<keyword evidence="4 11" id="KW-0597">Phosphoprotein</keyword>
<dbReference type="Gene3D" id="1.10.287.130">
    <property type="match status" value="1"/>
</dbReference>
<dbReference type="CDD" id="cd00082">
    <property type="entry name" value="HisKA"/>
    <property type="match status" value="1"/>
</dbReference>
<dbReference type="EC" id="2.7.13.3" evidence="2"/>
<dbReference type="Pfam" id="PF02518">
    <property type="entry name" value="HATPase_c"/>
    <property type="match status" value="1"/>
</dbReference>
<evidence type="ECO:0000256" key="10">
    <source>
        <dbReference type="ARBA" id="ARBA00024867"/>
    </source>
</evidence>
<keyword evidence="9" id="KW-0902">Two-component regulatory system</keyword>
<dbReference type="PROSITE" id="PS50110">
    <property type="entry name" value="RESPONSE_REGULATORY"/>
    <property type="match status" value="1"/>
</dbReference>
<dbReference type="SUPFAM" id="SSF47384">
    <property type="entry name" value="Homodimeric domain of signal transducing histidine kinase"/>
    <property type="match status" value="1"/>
</dbReference>
<comment type="catalytic activity">
    <reaction evidence="1">
        <text>ATP + protein L-histidine = ADP + protein N-phospho-L-histidine.</text>
        <dbReference type="EC" id="2.7.13.3"/>
    </reaction>
</comment>
<dbReference type="PANTHER" id="PTHR43065">
    <property type="entry name" value="SENSOR HISTIDINE KINASE"/>
    <property type="match status" value="1"/>
</dbReference>
<evidence type="ECO:0000256" key="11">
    <source>
        <dbReference type="PROSITE-ProRule" id="PRU00169"/>
    </source>
</evidence>
<dbReference type="InterPro" id="IPR005467">
    <property type="entry name" value="His_kinase_dom"/>
</dbReference>
<keyword evidence="8" id="KW-0067">ATP-binding</keyword>
<dbReference type="InterPro" id="IPR003661">
    <property type="entry name" value="HisK_dim/P_dom"/>
</dbReference>
<dbReference type="GO" id="GO:0000155">
    <property type="term" value="F:phosphorelay sensor kinase activity"/>
    <property type="evidence" value="ECO:0007669"/>
    <property type="project" value="InterPro"/>
</dbReference>
<keyword evidence="6" id="KW-0547">Nucleotide-binding</keyword>
<dbReference type="CDD" id="cd00156">
    <property type="entry name" value="REC"/>
    <property type="match status" value="1"/>
</dbReference>
<dbReference type="Proteomes" id="UP000030016">
    <property type="component" value="Unassembled WGS sequence"/>
</dbReference>
<dbReference type="InterPro" id="IPR036890">
    <property type="entry name" value="HATPase_C_sf"/>
</dbReference>
<dbReference type="PROSITE" id="PS50109">
    <property type="entry name" value="HIS_KIN"/>
    <property type="match status" value="1"/>
</dbReference>
<protein>
    <recommendedName>
        <fullName evidence="3">Stage 0 sporulation protein A homolog</fullName>
        <ecNumber evidence="2">2.7.13.3</ecNumber>
    </recommendedName>
</protein>
<evidence type="ECO:0000313" key="14">
    <source>
        <dbReference type="EMBL" id="KGN00871.1"/>
    </source>
</evidence>
<dbReference type="PANTHER" id="PTHR43065:SF46">
    <property type="entry name" value="C4-DICARBOXYLATE TRANSPORT SENSOR PROTEIN DCTB"/>
    <property type="match status" value="1"/>
</dbReference>
<feature type="domain" description="Histidine kinase" evidence="12">
    <location>
        <begin position="379"/>
        <end position="594"/>
    </location>
</feature>
<evidence type="ECO:0000256" key="6">
    <source>
        <dbReference type="ARBA" id="ARBA00022741"/>
    </source>
</evidence>
<name>A0AA89CQT6_CLONO</name>
<proteinExistence type="predicted"/>
<evidence type="ECO:0000259" key="12">
    <source>
        <dbReference type="PROSITE" id="PS50109"/>
    </source>
</evidence>
<dbReference type="Gene3D" id="3.30.565.10">
    <property type="entry name" value="Histidine kinase-like ATPase, C-terminal domain"/>
    <property type="match status" value="1"/>
</dbReference>
<evidence type="ECO:0000256" key="1">
    <source>
        <dbReference type="ARBA" id="ARBA00000085"/>
    </source>
</evidence>
<dbReference type="EMBL" id="JDRX01000028">
    <property type="protein sequence ID" value="KGN00871.1"/>
    <property type="molecule type" value="Genomic_DNA"/>
</dbReference>
<sequence length="741" mass="86336">MDMKTKNCLYIDNGKLRLKKTFRFIKEAAMETLNENGKIIVITDNSFFYEIKDAFEDEMKGLIENIYAGNIFLEMCNNYETYCEHLLNLVDSIYSVDENILIVWNLDNVKQDKAVTKFNDLMSHFENRNIRNLVYIKNKRYDFDTFYNFSKSFDEMVIYNNNKELVFNKKEEFYKAINFICSYSELKYQNDNLLFFNNLMTNIPMNYHKDDFQENIMSKLIELWNLSFCCMYVSNREHENLIALENYYGITKEHKYYLVNDEDIIAFQINTNNKIKKIKSSLYINVNDINNKNVREKFLKLSIKEMIGVYVQYHNYIEGVIWIGKYNDSEGSIKTELDYIESICKTVFSLMQEQTKFFNLRNKFVENEKLKNMGEMAAGIAHDINNILTPIIGSVELLKDKYKEDNVISKQLKVIEMCTYDVTNIISKLKKLTVSYNNEDVIDVFNVNEVILDAIALTKNKWLNESILDGVKINIFTNLDSKERIQGNITEIREVIINIISNAVDAIEKDGQIRISTVDEDGFVVMEIEDNGIGINEGIEKRIFQPFFTTKGKKGSGLGLSIAHKIIQSIGGNISCKSAENKGTKFIIKMPICNIKKIEENKISKKICDNFSKCDSFSKNVLVIDDNKDVRNVLFQIIKSVTQCKVRTCDVNSLEDVEMELGRRKYDIVICDFSMPNINGLEVARKVKELDKNTYFCLMTGWIGNLNEEKMMFVDEILSKPLTRDVIENLFIRYENTYSLS</sequence>
<feature type="domain" description="Response regulatory" evidence="13">
    <location>
        <begin position="620"/>
        <end position="735"/>
    </location>
</feature>
<dbReference type="Pfam" id="PF00512">
    <property type="entry name" value="HisKA"/>
    <property type="match status" value="1"/>
</dbReference>
<keyword evidence="7 14" id="KW-0418">Kinase</keyword>
<dbReference type="InterPro" id="IPR036097">
    <property type="entry name" value="HisK_dim/P_sf"/>
</dbReference>
<accession>A0AA89CQT6</accession>
<evidence type="ECO:0000259" key="13">
    <source>
        <dbReference type="PROSITE" id="PS50110"/>
    </source>
</evidence>
<comment type="function">
    <text evidence="10">May play the central regulatory role in sporulation. It may be an element of the effector pathway responsible for the activation of sporulation genes in response to nutritional stress. Spo0A may act in concert with spo0H (a sigma factor) to control the expression of some genes that are critical to the sporulation process.</text>
</comment>
<dbReference type="SUPFAM" id="SSF52172">
    <property type="entry name" value="CheY-like"/>
    <property type="match status" value="1"/>
</dbReference>
<dbReference type="AlphaFoldDB" id="A0AA89CQT6"/>
<evidence type="ECO:0000256" key="3">
    <source>
        <dbReference type="ARBA" id="ARBA00018672"/>
    </source>
</evidence>
<gene>
    <name evidence="14" type="ORF">Z969_09375</name>
</gene>
<evidence type="ECO:0000256" key="7">
    <source>
        <dbReference type="ARBA" id="ARBA00022777"/>
    </source>
</evidence>
<dbReference type="SUPFAM" id="SSF55874">
    <property type="entry name" value="ATPase domain of HSP90 chaperone/DNA topoisomerase II/histidine kinase"/>
    <property type="match status" value="1"/>
</dbReference>
<dbReference type="Pfam" id="PF00072">
    <property type="entry name" value="Response_reg"/>
    <property type="match status" value="1"/>
</dbReference>
<evidence type="ECO:0000256" key="2">
    <source>
        <dbReference type="ARBA" id="ARBA00012438"/>
    </source>
</evidence>